<name>A0A5B7D6M1_PORTR</name>
<feature type="compositionally biased region" description="Polar residues" evidence="1">
    <location>
        <begin position="17"/>
        <end position="29"/>
    </location>
</feature>
<dbReference type="Proteomes" id="UP000324222">
    <property type="component" value="Unassembled WGS sequence"/>
</dbReference>
<dbReference type="AlphaFoldDB" id="A0A5B7D6M1"/>
<comment type="caution">
    <text evidence="2">The sequence shown here is derived from an EMBL/GenBank/DDBJ whole genome shotgun (WGS) entry which is preliminary data.</text>
</comment>
<keyword evidence="3" id="KW-1185">Reference proteome</keyword>
<protein>
    <submittedName>
        <fullName evidence="2">Uncharacterized protein</fullName>
    </submittedName>
</protein>
<sequence>MTYLHTHQDKSKAVSAKDSQGSDSPSMIQQPLHVSPDPPNHTHYSSYPGLPPPIPPPSSSLWVLHFSTLPHSLPCASPHTLILREWLTF</sequence>
<gene>
    <name evidence="2" type="ORF">E2C01_009675</name>
</gene>
<proteinExistence type="predicted"/>
<feature type="compositionally biased region" description="Basic and acidic residues" evidence="1">
    <location>
        <begin position="1"/>
        <end position="12"/>
    </location>
</feature>
<dbReference type="EMBL" id="VSRR010000542">
    <property type="protein sequence ID" value="MPC16837.1"/>
    <property type="molecule type" value="Genomic_DNA"/>
</dbReference>
<organism evidence="2 3">
    <name type="scientific">Portunus trituberculatus</name>
    <name type="common">Swimming crab</name>
    <name type="synonym">Neptunus trituberculatus</name>
    <dbReference type="NCBI Taxonomy" id="210409"/>
    <lineage>
        <taxon>Eukaryota</taxon>
        <taxon>Metazoa</taxon>
        <taxon>Ecdysozoa</taxon>
        <taxon>Arthropoda</taxon>
        <taxon>Crustacea</taxon>
        <taxon>Multicrustacea</taxon>
        <taxon>Malacostraca</taxon>
        <taxon>Eumalacostraca</taxon>
        <taxon>Eucarida</taxon>
        <taxon>Decapoda</taxon>
        <taxon>Pleocyemata</taxon>
        <taxon>Brachyura</taxon>
        <taxon>Eubrachyura</taxon>
        <taxon>Portunoidea</taxon>
        <taxon>Portunidae</taxon>
        <taxon>Portuninae</taxon>
        <taxon>Portunus</taxon>
    </lineage>
</organism>
<accession>A0A5B7D6M1</accession>
<evidence type="ECO:0000313" key="3">
    <source>
        <dbReference type="Proteomes" id="UP000324222"/>
    </source>
</evidence>
<reference evidence="2 3" key="1">
    <citation type="submission" date="2019-05" db="EMBL/GenBank/DDBJ databases">
        <title>Another draft genome of Portunus trituberculatus and its Hox gene families provides insights of decapod evolution.</title>
        <authorList>
            <person name="Jeong J.-H."/>
            <person name="Song I."/>
            <person name="Kim S."/>
            <person name="Choi T."/>
            <person name="Kim D."/>
            <person name="Ryu S."/>
            <person name="Kim W."/>
        </authorList>
    </citation>
    <scope>NUCLEOTIDE SEQUENCE [LARGE SCALE GENOMIC DNA]</scope>
    <source>
        <tissue evidence="2">Muscle</tissue>
    </source>
</reference>
<evidence type="ECO:0000256" key="1">
    <source>
        <dbReference type="SAM" id="MobiDB-lite"/>
    </source>
</evidence>
<evidence type="ECO:0000313" key="2">
    <source>
        <dbReference type="EMBL" id="MPC16837.1"/>
    </source>
</evidence>
<feature type="region of interest" description="Disordered" evidence="1">
    <location>
        <begin position="1"/>
        <end position="51"/>
    </location>
</feature>